<evidence type="ECO:0000256" key="4">
    <source>
        <dbReference type="ARBA" id="ARBA00022806"/>
    </source>
</evidence>
<dbReference type="InterPro" id="IPR005751">
    <property type="entry name" value="ATP-dep_DNA_helicase_PcrA"/>
</dbReference>
<keyword evidence="15" id="KW-1185">Reference proteome</keyword>
<dbReference type="NCBIfam" id="TIGR01073">
    <property type="entry name" value="pcrA"/>
    <property type="match status" value="1"/>
</dbReference>
<evidence type="ECO:0000313" key="15">
    <source>
        <dbReference type="Proteomes" id="UP000324781"/>
    </source>
</evidence>
<dbReference type="Gene3D" id="1.10.486.10">
    <property type="entry name" value="PCRA, domain 4"/>
    <property type="match status" value="1"/>
</dbReference>
<evidence type="ECO:0000256" key="8">
    <source>
        <dbReference type="ARBA" id="ARBA00034617"/>
    </source>
</evidence>
<comment type="catalytic activity">
    <reaction evidence="9 11">
        <text>ATP + H2O = ADP + phosphate + H(+)</text>
        <dbReference type="Rhea" id="RHEA:13065"/>
        <dbReference type="ChEBI" id="CHEBI:15377"/>
        <dbReference type="ChEBI" id="CHEBI:15378"/>
        <dbReference type="ChEBI" id="CHEBI:30616"/>
        <dbReference type="ChEBI" id="CHEBI:43474"/>
        <dbReference type="ChEBI" id="CHEBI:456216"/>
        <dbReference type="EC" id="5.6.2.4"/>
    </reaction>
</comment>
<dbReference type="FunFam" id="1.10.486.10:FF:000003">
    <property type="entry name" value="ATP-dependent DNA helicase"/>
    <property type="match status" value="1"/>
</dbReference>
<gene>
    <name evidence="14" type="ORF">SAMN05444373_100481</name>
</gene>
<evidence type="ECO:0000256" key="7">
    <source>
        <dbReference type="ARBA" id="ARBA00023235"/>
    </source>
</evidence>
<feature type="domain" description="UvrD-like helicase C-terminal" evidence="13">
    <location>
        <begin position="285"/>
        <end position="559"/>
    </location>
</feature>
<dbReference type="CDD" id="cd18807">
    <property type="entry name" value="SF1_C_UvrD"/>
    <property type="match status" value="1"/>
</dbReference>
<accession>A0A1M6C816</accession>
<evidence type="ECO:0000256" key="9">
    <source>
        <dbReference type="ARBA" id="ARBA00048988"/>
    </source>
</evidence>
<dbReference type="OrthoDB" id="9810135at2"/>
<dbReference type="SUPFAM" id="SSF52540">
    <property type="entry name" value="P-loop containing nucleoside triphosphate hydrolases"/>
    <property type="match status" value="1"/>
</dbReference>
<reference evidence="14 15" key="1">
    <citation type="submission" date="2016-11" db="EMBL/GenBank/DDBJ databases">
        <authorList>
            <person name="Varghese N."/>
            <person name="Submissions S."/>
        </authorList>
    </citation>
    <scope>NUCLEOTIDE SEQUENCE [LARGE SCALE GENOMIC DNA]</scope>
    <source>
        <strain evidence="14 15">DSM 19027</strain>
    </source>
</reference>
<dbReference type="GO" id="GO:0033202">
    <property type="term" value="C:DNA helicase complex"/>
    <property type="evidence" value="ECO:0007669"/>
    <property type="project" value="TreeGrafter"/>
</dbReference>
<dbReference type="CDD" id="cd17932">
    <property type="entry name" value="DEXQc_UvrD"/>
    <property type="match status" value="1"/>
</dbReference>
<dbReference type="PANTHER" id="PTHR11070">
    <property type="entry name" value="UVRD / RECB / PCRA DNA HELICASE FAMILY MEMBER"/>
    <property type="match status" value="1"/>
</dbReference>
<keyword evidence="5 10" id="KW-0067">ATP-binding</keyword>
<proteinExistence type="inferred from homology"/>
<dbReference type="GO" id="GO:0016887">
    <property type="term" value="F:ATP hydrolysis activity"/>
    <property type="evidence" value="ECO:0007669"/>
    <property type="project" value="RHEA"/>
</dbReference>
<dbReference type="InterPro" id="IPR027417">
    <property type="entry name" value="P-loop_NTPase"/>
</dbReference>
<evidence type="ECO:0000259" key="13">
    <source>
        <dbReference type="PROSITE" id="PS51217"/>
    </source>
</evidence>
<evidence type="ECO:0000313" key="14">
    <source>
        <dbReference type="EMBL" id="SHI57150.1"/>
    </source>
</evidence>
<evidence type="ECO:0000256" key="1">
    <source>
        <dbReference type="ARBA" id="ARBA00009922"/>
    </source>
</evidence>
<dbReference type="Pfam" id="PF21196">
    <property type="entry name" value="PcrA_UvrD_tudor"/>
    <property type="match status" value="1"/>
</dbReference>
<dbReference type="PANTHER" id="PTHR11070:SF2">
    <property type="entry name" value="ATP-DEPENDENT DNA HELICASE SRS2"/>
    <property type="match status" value="1"/>
</dbReference>
<dbReference type="RefSeq" id="WP_149677747.1">
    <property type="nucleotide sequence ID" value="NZ_FQZP01000004.1"/>
</dbReference>
<dbReference type="Pfam" id="PF13361">
    <property type="entry name" value="UvrD_C"/>
    <property type="match status" value="1"/>
</dbReference>
<feature type="binding site" evidence="10">
    <location>
        <begin position="25"/>
        <end position="32"/>
    </location>
    <ligand>
        <name>ATP</name>
        <dbReference type="ChEBI" id="CHEBI:30616"/>
    </ligand>
</feature>
<keyword evidence="7" id="KW-0413">Isomerase</keyword>
<comment type="catalytic activity">
    <reaction evidence="8">
        <text>Couples ATP hydrolysis with the unwinding of duplex DNA by translocating in the 3'-5' direction.</text>
        <dbReference type="EC" id="5.6.2.4"/>
    </reaction>
</comment>
<keyword evidence="6 11" id="KW-0238">DNA-binding</keyword>
<dbReference type="AlphaFoldDB" id="A0A1M6C816"/>
<dbReference type="GO" id="GO:0009314">
    <property type="term" value="P:response to radiation"/>
    <property type="evidence" value="ECO:0007669"/>
    <property type="project" value="UniProtKB-ARBA"/>
</dbReference>
<dbReference type="InterPro" id="IPR014016">
    <property type="entry name" value="UvrD-like_ATP-bd"/>
</dbReference>
<dbReference type="GO" id="GO:0006260">
    <property type="term" value="P:DNA replication"/>
    <property type="evidence" value="ECO:0007669"/>
    <property type="project" value="InterPro"/>
</dbReference>
<evidence type="ECO:0000256" key="2">
    <source>
        <dbReference type="ARBA" id="ARBA00022741"/>
    </source>
</evidence>
<evidence type="ECO:0000256" key="3">
    <source>
        <dbReference type="ARBA" id="ARBA00022801"/>
    </source>
</evidence>
<name>A0A1M6C816_9FIRM</name>
<comment type="similarity">
    <text evidence="1 11">Belongs to the helicase family. UvrD subfamily.</text>
</comment>
<dbReference type="GO" id="GO:0003677">
    <property type="term" value="F:DNA binding"/>
    <property type="evidence" value="ECO:0007669"/>
    <property type="project" value="UniProtKB-KW"/>
</dbReference>
<dbReference type="EC" id="5.6.2.4" evidence="11"/>
<dbReference type="GO" id="GO:0043138">
    <property type="term" value="F:3'-5' DNA helicase activity"/>
    <property type="evidence" value="ECO:0007669"/>
    <property type="project" value="UniProtKB-EC"/>
</dbReference>
<organism evidence="14 15">
    <name type="scientific">Thermoclostridium caenicola</name>
    <dbReference type="NCBI Taxonomy" id="659425"/>
    <lineage>
        <taxon>Bacteria</taxon>
        <taxon>Bacillati</taxon>
        <taxon>Bacillota</taxon>
        <taxon>Clostridia</taxon>
        <taxon>Eubacteriales</taxon>
        <taxon>Oscillospiraceae</taxon>
        <taxon>Thermoclostridium</taxon>
    </lineage>
</organism>
<protein>
    <recommendedName>
        <fullName evidence="11">ATP-dependent DNA helicase</fullName>
        <ecNumber evidence="11">5.6.2.4</ecNumber>
    </recommendedName>
</protein>
<dbReference type="PROSITE" id="PS51217">
    <property type="entry name" value="UVRD_HELICASE_CTER"/>
    <property type="match status" value="1"/>
</dbReference>
<evidence type="ECO:0000256" key="6">
    <source>
        <dbReference type="ARBA" id="ARBA00023125"/>
    </source>
</evidence>
<dbReference type="Gene3D" id="1.10.10.160">
    <property type="match status" value="1"/>
</dbReference>
<dbReference type="InterPro" id="IPR000212">
    <property type="entry name" value="DNA_helicase_UvrD/REP"/>
</dbReference>
<evidence type="ECO:0000259" key="12">
    <source>
        <dbReference type="PROSITE" id="PS51198"/>
    </source>
</evidence>
<evidence type="ECO:0000256" key="5">
    <source>
        <dbReference type="ARBA" id="ARBA00022840"/>
    </source>
</evidence>
<dbReference type="InterPro" id="IPR013986">
    <property type="entry name" value="DExx_box_DNA_helicase_dom_sf"/>
</dbReference>
<dbReference type="EMBL" id="FQZP01000004">
    <property type="protein sequence ID" value="SHI57150.1"/>
    <property type="molecule type" value="Genomic_DNA"/>
</dbReference>
<dbReference type="GO" id="GO:0005524">
    <property type="term" value="F:ATP binding"/>
    <property type="evidence" value="ECO:0007669"/>
    <property type="project" value="UniProtKB-UniRule"/>
</dbReference>
<keyword evidence="4 10" id="KW-0347">Helicase</keyword>
<dbReference type="Pfam" id="PF00580">
    <property type="entry name" value="UvrD-helicase"/>
    <property type="match status" value="1"/>
</dbReference>
<dbReference type="PROSITE" id="PS51198">
    <property type="entry name" value="UVRD_HELICASE_ATP_BIND"/>
    <property type="match status" value="1"/>
</dbReference>
<dbReference type="GO" id="GO:0005829">
    <property type="term" value="C:cytosol"/>
    <property type="evidence" value="ECO:0007669"/>
    <property type="project" value="TreeGrafter"/>
</dbReference>
<dbReference type="Proteomes" id="UP000324781">
    <property type="component" value="Unassembled WGS sequence"/>
</dbReference>
<sequence length="732" mass="83736">MLLENLNEQQKKAVLHTEGPLLVLAGAGSGKTRVLTHRIAYLVGEMGVSPWNILAITFTNKAAREMKERLEKLIGAPANDLWVGTFHACCVRILRREIERLGYDRSFVIYDTDDQQTLIKSCLEQLGINEKNFPPGSVLHEIGRAKDELISPAQYLKMYASDYRLGKIARIYELYQKKLKSNNALDFDDIIFHTIRIFSEFPEVLDYYAEKFRYIHVDEYQDTNTAQYMLVSMLASKHGNICVVGDDDQMIYGWRGANLRNILDFEKDFKSCRVIKLEQNYRSTKTILEAANHVIQNNAGRKQKRLWTENPEGSLVNRYEAADEHDEAYYIADVIRSLKASGRSYSDMALLYRINAQSRVFEEVFMKTGIPYKIYGGLKFYDRKEIKDVIAWLRLVQNADDDISFSRAINVPKRGIGKTTLDKVEQLAIQEDTSMYRIASRAEAYPELARASRNLLGFCRFVEDLKARSREAELVDFIALLLDRSGLVRELEKELTPESMTRIENIKEFLSVAQEFAEKAEEKPTLEDFLAHISLVADIDDSEEVGDRVVLMTLHSAKGLEFPVVFIAGMEEGVFPSYRSLYDEDQLEEERRLCYVGITRAQEEIYLTNAKCRMLFGSTSYNRVSRFISEIPDSLIASPAHGRPTPAASNSWLGSRGKMDLNDLKSRIRAFNRASQEEGESVEVGDRVLHKKFGAGTVMKKTPDGGDFQLEIRFDDYGMKRLMESFAKLKKI</sequence>
<keyword evidence="2 10" id="KW-0547">Nucleotide-binding</keyword>
<evidence type="ECO:0000256" key="10">
    <source>
        <dbReference type="PROSITE-ProRule" id="PRU00560"/>
    </source>
</evidence>
<dbReference type="Gene3D" id="3.40.50.300">
    <property type="entry name" value="P-loop containing nucleotide triphosphate hydrolases"/>
    <property type="match status" value="2"/>
</dbReference>
<keyword evidence="3 10" id="KW-0378">Hydrolase</keyword>
<dbReference type="InterPro" id="IPR014017">
    <property type="entry name" value="DNA_helicase_UvrD-like_C"/>
</dbReference>
<feature type="domain" description="UvrD-like helicase ATP-binding" evidence="12">
    <location>
        <begin position="4"/>
        <end position="284"/>
    </location>
</feature>
<dbReference type="FunFam" id="1.10.10.160:FF:000001">
    <property type="entry name" value="ATP-dependent DNA helicase"/>
    <property type="match status" value="1"/>
</dbReference>
<evidence type="ECO:0000256" key="11">
    <source>
        <dbReference type="RuleBase" id="RU364053"/>
    </source>
</evidence>
<dbReference type="GO" id="GO:0000725">
    <property type="term" value="P:recombinational repair"/>
    <property type="evidence" value="ECO:0007669"/>
    <property type="project" value="TreeGrafter"/>
</dbReference>